<reference evidence="1 2" key="1">
    <citation type="submission" date="2024-06" db="EMBL/GenBank/DDBJ databases">
        <title>The Natural Products Discovery Center: Release of the First 8490 Sequenced Strains for Exploring Actinobacteria Biosynthetic Diversity.</title>
        <authorList>
            <person name="Kalkreuter E."/>
            <person name="Kautsar S.A."/>
            <person name="Yang D."/>
            <person name="Bader C.D."/>
            <person name="Teijaro C.N."/>
            <person name="Fluegel L."/>
            <person name="Davis C.M."/>
            <person name="Simpson J.R."/>
            <person name="Lauterbach L."/>
            <person name="Steele A.D."/>
            <person name="Gui C."/>
            <person name="Meng S."/>
            <person name="Li G."/>
            <person name="Viehrig K."/>
            <person name="Ye F."/>
            <person name="Su P."/>
            <person name="Kiefer A.F."/>
            <person name="Nichols A."/>
            <person name="Cepeda A.J."/>
            <person name="Yan W."/>
            <person name="Fan B."/>
            <person name="Jiang Y."/>
            <person name="Adhikari A."/>
            <person name="Zheng C.-J."/>
            <person name="Schuster L."/>
            <person name="Cowan T.M."/>
            <person name="Smanski M.J."/>
            <person name="Chevrette M.G."/>
            <person name="De Carvalho L.P.S."/>
            <person name="Shen B."/>
        </authorList>
    </citation>
    <scope>NUCLEOTIDE SEQUENCE [LARGE SCALE GENOMIC DNA]</scope>
    <source>
        <strain evidence="1 2">NPDC001694</strain>
    </source>
</reference>
<sequence>MPTNWSERPEALHLHGRAYEGIDPKGGDVIVSGGWFRYQIVVRSERVYVIHITYLGF</sequence>
<dbReference type="Proteomes" id="UP001490365">
    <property type="component" value="Unassembled WGS sequence"/>
</dbReference>
<dbReference type="RefSeq" id="WP_351956961.1">
    <property type="nucleotide sequence ID" value="NZ_JBEOZM010000005.1"/>
</dbReference>
<evidence type="ECO:0000313" key="2">
    <source>
        <dbReference type="Proteomes" id="UP001490365"/>
    </source>
</evidence>
<evidence type="ECO:0000313" key="1">
    <source>
        <dbReference type="EMBL" id="MER6268336.1"/>
    </source>
</evidence>
<gene>
    <name evidence="1" type="ORF">ABT211_13685</name>
</gene>
<proteinExistence type="predicted"/>
<name>A0ABV1TE63_9ACTN</name>
<keyword evidence="2" id="KW-1185">Reference proteome</keyword>
<comment type="caution">
    <text evidence="1">The sequence shown here is derived from an EMBL/GenBank/DDBJ whole genome shotgun (WGS) entry which is preliminary data.</text>
</comment>
<organism evidence="1 2">
    <name type="scientific">Streptomyces sp. 900105755</name>
    <dbReference type="NCBI Taxonomy" id="3154389"/>
    <lineage>
        <taxon>Bacteria</taxon>
        <taxon>Bacillati</taxon>
        <taxon>Actinomycetota</taxon>
        <taxon>Actinomycetes</taxon>
        <taxon>Kitasatosporales</taxon>
        <taxon>Streptomycetaceae</taxon>
        <taxon>Streptomyces</taxon>
    </lineage>
</organism>
<protein>
    <submittedName>
        <fullName evidence="1">Uncharacterized protein</fullName>
    </submittedName>
</protein>
<dbReference type="EMBL" id="JBEOZM010000005">
    <property type="protein sequence ID" value="MER6268336.1"/>
    <property type="molecule type" value="Genomic_DNA"/>
</dbReference>
<accession>A0ABV1TE63</accession>